<proteinExistence type="predicted"/>
<dbReference type="InterPro" id="IPR036770">
    <property type="entry name" value="Ankyrin_rpt-contain_sf"/>
</dbReference>
<sequence>MNASALPAELFHHIAYSTRSAVLSAADVVAWARTSRRAHRCLLGDEFSRNKARALCGPAWCAVRRFWRAAQMAVPPADVVEAARALALALAAPPSAVASHSVWGQLVAQLLARSDVVAARVPGLDPPLVAAARADHQRIVAALLAHADVDPMEGENAAVRAASSANAVASLALLLADRRVDPSDADNAAVVAAAAADAVDALALLLAHEAVDPATGDNAPVLAAATAGHARALALLLTHAAIVPGAPSLDAAVDAGQHACVSLLLNHPAIQPAAGNNRALRIALSHSDTAIVCLLLAHPDVVVAGPPEQLPDDSPLFIPAPHPDDMTTTMPATTSWSRSLSIMSHTTSSADYATLCHEANEYADIMTEITELAAAVAVGAPADRVIALLAQVVDRGGAGTCNRLRVQLSSTGCAEAVAWTTASCANLAAEVEDMRARERDFCEEIHRLRTELAEAEAMQNDCINCGILQTEIDQLESKLVEQQQILRATLADRT</sequence>
<dbReference type="GeneID" id="25570164"/>
<dbReference type="SUPFAM" id="SSF48403">
    <property type="entry name" value="Ankyrin repeat"/>
    <property type="match status" value="1"/>
</dbReference>
<dbReference type="Gene3D" id="1.25.40.20">
    <property type="entry name" value="Ankyrin repeat-containing domain"/>
    <property type="match status" value="1"/>
</dbReference>
<gene>
    <name evidence="2" type="ORF">AMSG_12250</name>
</gene>
<organism evidence="2 3">
    <name type="scientific">Thecamonas trahens ATCC 50062</name>
    <dbReference type="NCBI Taxonomy" id="461836"/>
    <lineage>
        <taxon>Eukaryota</taxon>
        <taxon>Apusozoa</taxon>
        <taxon>Apusomonadida</taxon>
        <taxon>Apusomonadidae</taxon>
        <taxon>Thecamonas</taxon>
    </lineage>
</organism>
<dbReference type="RefSeq" id="XP_013754798.1">
    <property type="nucleotide sequence ID" value="XM_013899344.1"/>
</dbReference>
<dbReference type="Proteomes" id="UP000054408">
    <property type="component" value="Unassembled WGS sequence"/>
</dbReference>
<protein>
    <submittedName>
        <fullName evidence="2">Uncharacterized protein</fullName>
    </submittedName>
</protein>
<evidence type="ECO:0000313" key="3">
    <source>
        <dbReference type="Proteomes" id="UP000054408"/>
    </source>
</evidence>
<feature type="coiled-coil region" evidence="1">
    <location>
        <begin position="465"/>
        <end position="492"/>
    </location>
</feature>
<keyword evidence="3" id="KW-1185">Reference proteome</keyword>
<accession>A0A0L0DLW2</accession>
<reference evidence="2 3" key="1">
    <citation type="submission" date="2010-05" db="EMBL/GenBank/DDBJ databases">
        <title>The Genome Sequence of Thecamonas trahens ATCC 50062.</title>
        <authorList>
            <consortium name="The Broad Institute Genome Sequencing Platform"/>
            <person name="Russ C."/>
            <person name="Cuomo C."/>
            <person name="Shea T."/>
            <person name="Young S.K."/>
            <person name="Zeng Q."/>
            <person name="Koehrsen M."/>
            <person name="Haas B."/>
            <person name="Borodovsky M."/>
            <person name="Guigo R."/>
            <person name="Alvarado L."/>
            <person name="Berlin A."/>
            <person name="Bochicchio J."/>
            <person name="Borenstein D."/>
            <person name="Chapman S."/>
            <person name="Chen Z."/>
            <person name="Freedman E."/>
            <person name="Gellesch M."/>
            <person name="Goldberg J."/>
            <person name="Griggs A."/>
            <person name="Gujja S."/>
            <person name="Heilman E."/>
            <person name="Heiman D."/>
            <person name="Hepburn T."/>
            <person name="Howarth C."/>
            <person name="Jen D."/>
            <person name="Larson L."/>
            <person name="Mehta T."/>
            <person name="Park D."/>
            <person name="Pearson M."/>
            <person name="Roberts A."/>
            <person name="Saif S."/>
            <person name="Shenoy N."/>
            <person name="Sisk P."/>
            <person name="Stolte C."/>
            <person name="Sykes S."/>
            <person name="Thomson T."/>
            <person name="Walk T."/>
            <person name="White J."/>
            <person name="Yandava C."/>
            <person name="Burger G."/>
            <person name="Gray M.W."/>
            <person name="Holland P.W.H."/>
            <person name="King N."/>
            <person name="Lang F.B.F."/>
            <person name="Roger A.J."/>
            <person name="Ruiz-Trillo I."/>
            <person name="Lander E."/>
            <person name="Nusbaum C."/>
        </authorList>
    </citation>
    <scope>NUCLEOTIDE SEQUENCE [LARGE SCALE GENOMIC DNA]</scope>
    <source>
        <strain evidence="2 3">ATCC 50062</strain>
    </source>
</reference>
<name>A0A0L0DLW2_THETB</name>
<evidence type="ECO:0000256" key="1">
    <source>
        <dbReference type="SAM" id="Coils"/>
    </source>
</evidence>
<dbReference type="EMBL" id="GL349478">
    <property type="protein sequence ID" value="KNC53026.1"/>
    <property type="molecule type" value="Genomic_DNA"/>
</dbReference>
<dbReference type="AlphaFoldDB" id="A0A0L0DLW2"/>
<evidence type="ECO:0000313" key="2">
    <source>
        <dbReference type="EMBL" id="KNC53026.1"/>
    </source>
</evidence>
<keyword evidence="1" id="KW-0175">Coiled coil</keyword>